<dbReference type="SUPFAM" id="SSF52540">
    <property type="entry name" value="P-loop containing nucleoside triphosphate hydrolases"/>
    <property type="match status" value="1"/>
</dbReference>
<keyword evidence="5" id="KW-0067">ATP-binding</keyword>
<dbReference type="STRING" id="1817816.A2Y64_08480"/>
<dbReference type="PANTHER" id="PTHR30473:SF1">
    <property type="entry name" value="PHOH-LIKE PROTEIN"/>
    <property type="match status" value="1"/>
</dbReference>
<accession>A0A1F5FHP6</accession>
<dbReference type="InterPro" id="IPR051451">
    <property type="entry name" value="PhoH2-like"/>
</dbReference>
<dbReference type="InterPro" id="IPR003714">
    <property type="entry name" value="PhoH"/>
</dbReference>
<dbReference type="InterPro" id="IPR027417">
    <property type="entry name" value="P-loop_NTPase"/>
</dbReference>
<dbReference type="AlphaFoldDB" id="A0A1F5FHP6"/>
<feature type="domain" description="PhoH-like protein" evidence="7">
    <location>
        <begin position="110"/>
        <end position="313"/>
    </location>
</feature>
<dbReference type="GO" id="GO:0005524">
    <property type="term" value="F:ATP binding"/>
    <property type="evidence" value="ECO:0007669"/>
    <property type="project" value="UniProtKB-KW"/>
</dbReference>
<evidence type="ECO:0000259" key="7">
    <source>
        <dbReference type="Pfam" id="PF02562"/>
    </source>
</evidence>
<evidence type="ECO:0000256" key="4">
    <source>
        <dbReference type="ARBA" id="ARBA00022741"/>
    </source>
</evidence>
<evidence type="ECO:0000256" key="2">
    <source>
        <dbReference type="ARBA" id="ARBA00010393"/>
    </source>
</evidence>
<comment type="subcellular location">
    <subcellularLocation>
        <location evidence="1">Cytoplasm</location>
    </subcellularLocation>
</comment>
<keyword evidence="4" id="KW-0547">Nucleotide-binding</keyword>
<evidence type="ECO:0000256" key="3">
    <source>
        <dbReference type="ARBA" id="ARBA00022490"/>
    </source>
</evidence>
<dbReference type="Proteomes" id="UP000177187">
    <property type="component" value="Unassembled WGS sequence"/>
</dbReference>
<organism evidence="8 9">
    <name type="scientific">Candidatus Coatesbacteria bacterium RBG_13_66_14</name>
    <dbReference type="NCBI Taxonomy" id="1817816"/>
    <lineage>
        <taxon>Bacteria</taxon>
        <taxon>Candidatus Coatesiibacteriota</taxon>
    </lineage>
</organism>
<dbReference type="Gene3D" id="3.40.50.300">
    <property type="entry name" value="P-loop containing nucleotide triphosphate hydrolases"/>
    <property type="match status" value="1"/>
</dbReference>
<dbReference type="Pfam" id="PF02562">
    <property type="entry name" value="PhoH"/>
    <property type="match status" value="1"/>
</dbReference>
<proteinExistence type="inferred from homology"/>
<comment type="caution">
    <text evidence="8">The sequence shown here is derived from an EMBL/GenBank/DDBJ whole genome shotgun (WGS) entry which is preliminary data.</text>
</comment>
<name>A0A1F5FHP6_9BACT</name>
<evidence type="ECO:0000256" key="6">
    <source>
        <dbReference type="ARBA" id="ARBA00039970"/>
    </source>
</evidence>
<evidence type="ECO:0000313" key="8">
    <source>
        <dbReference type="EMBL" id="OGD79168.1"/>
    </source>
</evidence>
<reference evidence="8 9" key="1">
    <citation type="journal article" date="2016" name="Nat. Commun.">
        <title>Thousands of microbial genomes shed light on interconnected biogeochemical processes in an aquifer system.</title>
        <authorList>
            <person name="Anantharaman K."/>
            <person name="Brown C.T."/>
            <person name="Hug L.A."/>
            <person name="Sharon I."/>
            <person name="Castelle C.J."/>
            <person name="Probst A.J."/>
            <person name="Thomas B.C."/>
            <person name="Singh A."/>
            <person name="Wilkins M.J."/>
            <person name="Karaoz U."/>
            <person name="Brodie E.L."/>
            <person name="Williams K.H."/>
            <person name="Hubbard S.S."/>
            <person name="Banfield J.F."/>
        </authorList>
    </citation>
    <scope>NUCLEOTIDE SEQUENCE [LARGE SCALE GENOMIC DNA]</scope>
</reference>
<comment type="similarity">
    <text evidence="2">Belongs to the PhoH family.</text>
</comment>
<keyword evidence="3" id="KW-0963">Cytoplasm</keyword>
<dbReference type="FunFam" id="3.40.50.300:FF:000013">
    <property type="entry name" value="PhoH family ATPase"/>
    <property type="match status" value="1"/>
</dbReference>
<dbReference type="PANTHER" id="PTHR30473">
    <property type="entry name" value="PROTEIN PHOH"/>
    <property type="match status" value="1"/>
</dbReference>
<dbReference type="GO" id="GO:0005829">
    <property type="term" value="C:cytosol"/>
    <property type="evidence" value="ECO:0007669"/>
    <property type="project" value="TreeGrafter"/>
</dbReference>
<sequence>MRTTTLDLDLNGRYAELCGPADANLRLLEELTGVRLVLRDDRATLSGDADVVAAAGNLLTHLALAAAGGHTVTEAEVRAAVANLEEPAHRRQGFDEVVGTDIPVGARRIVKPRTAGQKSLIEALFAHDITLAIGPAGTGKTFLSVATGLSYLHRGTVSRLVLARPAVEAGESLGYLPGAPEEKIAPYLRPLYDALYAMLKGERIHNLVEHGVIEIVPLAYMRGRTLDNAYVILDEAQNCTQNQMKMFLTRLGQNSRAAVVGDITQIDLPDPAASGLVLAQKTLAGIEGIAFVYLTKADIVRHGLVARIVEAYERFEKESKE</sequence>
<evidence type="ECO:0000256" key="5">
    <source>
        <dbReference type="ARBA" id="ARBA00022840"/>
    </source>
</evidence>
<evidence type="ECO:0000313" key="9">
    <source>
        <dbReference type="Proteomes" id="UP000177187"/>
    </source>
</evidence>
<evidence type="ECO:0000256" key="1">
    <source>
        <dbReference type="ARBA" id="ARBA00004496"/>
    </source>
</evidence>
<gene>
    <name evidence="8" type="ORF">A2Y64_08480</name>
</gene>
<protein>
    <recommendedName>
        <fullName evidence="6">PhoH-like protein</fullName>
    </recommendedName>
</protein>
<dbReference type="EMBL" id="MFAF01000015">
    <property type="protein sequence ID" value="OGD79168.1"/>
    <property type="molecule type" value="Genomic_DNA"/>
</dbReference>